<feature type="non-terminal residue" evidence="1">
    <location>
        <position position="151"/>
    </location>
</feature>
<evidence type="ECO:0008006" key="3">
    <source>
        <dbReference type="Google" id="ProtNLM"/>
    </source>
</evidence>
<dbReference type="VEuPathDB" id="FungiDB:BCV72DRAFT_207318"/>
<dbReference type="OMA" id="LAIATMW"/>
<feature type="non-terminal residue" evidence="1">
    <location>
        <position position="1"/>
    </location>
</feature>
<name>A0A1X0RLM0_RHIZD</name>
<organism evidence="1 2">
    <name type="scientific">Rhizopus microsporus</name>
    <dbReference type="NCBI Taxonomy" id="58291"/>
    <lineage>
        <taxon>Eukaryota</taxon>
        <taxon>Fungi</taxon>
        <taxon>Fungi incertae sedis</taxon>
        <taxon>Mucoromycota</taxon>
        <taxon>Mucoromycotina</taxon>
        <taxon>Mucoromycetes</taxon>
        <taxon>Mucorales</taxon>
        <taxon>Mucorineae</taxon>
        <taxon>Rhizopodaceae</taxon>
        <taxon>Rhizopus</taxon>
    </lineage>
</organism>
<evidence type="ECO:0000313" key="1">
    <source>
        <dbReference type="EMBL" id="ORE12798.1"/>
    </source>
</evidence>
<accession>A0A1X0RLM0</accession>
<dbReference type="EMBL" id="KV921604">
    <property type="protein sequence ID" value="ORE12798.1"/>
    <property type="molecule type" value="Genomic_DNA"/>
</dbReference>
<sequence>SSQHLNVVRSALASVFRIIHSNKPGIAEQRLIQQFFQARKRIKNKLPNISEEIFDINPLLQMVNDWGNTENLSLDQLQRKTLVLLAIATMWRPRSDLGSLQYRDVSFIELNDQLLGVTLIVRTPKEIKPKASKLGLGKYQNLCPVRTLKAF</sequence>
<evidence type="ECO:0000313" key="2">
    <source>
        <dbReference type="Proteomes" id="UP000242381"/>
    </source>
</evidence>
<dbReference type="Proteomes" id="UP000242381">
    <property type="component" value="Unassembled WGS sequence"/>
</dbReference>
<protein>
    <recommendedName>
        <fullName evidence="3">Tyr recombinase domain-containing protein</fullName>
    </recommendedName>
</protein>
<dbReference type="AlphaFoldDB" id="A0A1X0RLM0"/>
<reference evidence="1 2" key="1">
    <citation type="journal article" date="2016" name="Proc. Natl. Acad. Sci. U.S.A.">
        <title>Lipid metabolic changes in an early divergent fungus govern the establishment of a mutualistic symbiosis with endobacteria.</title>
        <authorList>
            <person name="Lastovetsky O.A."/>
            <person name="Gaspar M.L."/>
            <person name="Mondo S.J."/>
            <person name="LaButti K.M."/>
            <person name="Sandor L."/>
            <person name="Grigoriev I.V."/>
            <person name="Henry S.A."/>
            <person name="Pawlowska T.E."/>
        </authorList>
    </citation>
    <scope>NUCLEOTIDE SEQUENCE [LARGE SCALE GENOMIC DNA]</scope>
    <source>
        <strain evidence="1 2">ATCC 11559</strain>
    </source>
</reference>
<proteinExistence type="predicted"/>
<gene>
    <name evidence="1" type="ORF">BCV71DRAFT_150117</name>
</gene>